<dbReference type="GO" id="GO:0004175">
    <property type="term" value="F:endopeptidase activity"/>
    <property type="evidence" value="ECO:0007669"/>
    <property type="project" value="TreeGrafter"/>
</dbReference>
<dbReference type="SUPFAM" id="SSF50156">
    <property type="entry name" value="PDZ domain-like"/>
    <property type="match status" value="1"/>
</dbReference>
<evidence type="ECO:0000313" key="2">
    <source>
        <dbReference type="EMBL" id="EID77106.1"/>
    </source>
</evidence>
<dbReference type="Pfam" id="PF18294">
    <property type="entry name" value="Pept_S41_N"/>
    <property type="match status" value="1"/>
</dbReference>
<dbReference type="GO" id="GO:0030288">
    <property type="term" value="C:outer membrane-bounded periplasmic space"/>
    <property type="evidence" value="ECO:0007669"/>
    <property type="project" value="TreeGrafter"/>
</dbReference>
<dbReference type="InterPro" id="IPR029045">
    <property type="entry name" value="ClpP/crotonase-like_dom_sf"/>
</dbReference>
<sequence>MKKIFLLLFLSITIFSCKDNDDDATRPSSDLAIHDFIWRGMNQFYYWQEDVPNLDDNAFTPSQYTNFLKQFNDPEDLFYSLLYDRNVSDRFSWIVDDYEALLSSFRGEGEAYGFEIGDLVRVGQTNQVVLYVGYVIPNSPAADAGMKRGDIIYRFDDVTLNTSNYLVVNNYYRNNTIKLEFATVAGETVTPTGGISTLAIRPVQENPIHFSNVFEYGGKKIGYLTYNSFNNSYHNELNEVFGTFKTEGIEELVLDLRYNGGGSVLTSAYLASMIYGNATTTDHFARLMFNSKNSSENGAYPFYDQANIYDKTTGNATGTKVTINRLTSLTRLYVLMSDGTASASEMIINGLLPYMEVITIGEQSYGKNVGSITLFDSPSFMQSNVNPNHKYAMQPIVFKIFNKNNESNYTEGFIPQFEVLERNYFRDIKPFGNIEEPLLKAALDDMTSGMARFSQEMISPVEALKGIKEKPFTKEMYILPGEQF</sequence>
<feature type="domain" description="PDZ" evidence="1">
    <location>
        <begin position="101"/>
        <end position="160"/>
    </location>
</feature>
<dbReference type="PANTHER" id="PTHR32060:SF30">
    <property type="entry name" value="CARBOXY-TERMINAL PROCESSING PROTEASE CTPA"/>
    <property type="match status" value="1"/>
</dbReference>
<evidence type="ECO:0000313" key="3">
    <source>
        <dbReference type="Proteomes" id="UP000005938"/>
    </source>
</evidence>
<dbReference type="SUPFAM" id="SSF52096">
    <property type="entry name" value="ClpP/crotonase"/>
    <property type="match status" value="1"/>
</dbReference>
<reference evidence="2 3" key="1">
    <citation type="journal article" date="2012" name="J. Bacteriol.">
        <title>Genome Sequence of the Halotolerant Bacterium Imtechella halotolerans K1T.</title>
        <authorList>
            <person name="Kumar S."/>
            <person name="Vikram S."/>
            <person name="Subramanian S."/>
            <person name="Raghava G.P."/>
            <person name="Pinnaka A.K."/>
        </authorList>
    </citation>
    <scope>NUCLEOTIDE SEQUENCE [LARGE SCALE GENOMIC DNA]</scope>
    <source>
        <strain evidence="2 3">K1</strain>
    </source>
</reference>
<comment type="caution">
    <text evidence="2">The sequence shown here is derived from an EMBL/GenBank/DDBJ whole genome shotgun (WGS) entry which is preliminary data.</text>
</comment>
<dbReference type="PROSITE" id="PS50106">
    <property type="entry name" value="PDZ"/>
    <property type="match status" value="1"/>
</dbReference>
<dbReference type="EMBL" id="AJJU01000001">
    <property type="protein sequence ID" value="EID77106.1"/>
    <property type="molecule type" value="Genomic_DNA"/>
</dbReference>
<dbReference type="GO" id="GO:0006508">
    <property type="term" value="P:proteolysis"/>
    <property type="evidence" value="ECO:0007669"/>
    <property type="project" value="InterPro"/>
</dbReference>
<dbReference type="InterPro" id="IPR036034">
    <property type="entry name" value="PDZ_sf"/>
</dbReference>
<dbReference type="PANTHER" id="PTHR32060">
    <property type="entry name" value="TAIL-SPECIFIC PROTEASE"/>
    <property type="match status" value="1"/>
</dbReference>
<accession>I0WL40</accession>
<dbReference type="GO" id="GO:0007165">
    <property type="term" value="P:signal transduction"/>
    <property type="evidence" value="ECO:0007669"/>
    <property type="project" value="TreeGrafter"/>
</dbReference>
<dbReference type="STRING" id="946077.W5A_00040"/>
<proteinExistence type="predicted"/>
<dbReference type="AlphaFoldDB" id="I0WL40"/>
<keyword evidence="3" id="KW-1185">Reference proteome</keyword>
<dbReference type="GO" id="GO:0008236">
    <property type="term" value="F:serine-type peptidase activity"/>
    <property type="evidence" value="ECO:0007669"/>
    <property type="project" value="InterPro"/>
</dbReference>
<dbReference type="Gene3D" id="3.30.750.170">
    <property type="match status" value="1"/>
</dbReference>
<evidence type="ECO:0000259" key="1">
    <source>
        <dbReference type="PROSITE" id="PS50106"/>
    </source>
</evidence>
<dbReference type="InterPro" id="IPR041613">
    <property type="entry name" value="Pept_S41_N"/>
</dbReference>
<protein>
    <submittedName>
        <fullName evidence="2">Peptidase S41</fullName>
    </submittedName>
</protein>
<dbReference type="SMART" id="SM00228">
    <property type="entry name" value="PDZ"/>
    <property type="match status" value="1"/>
</dbReference>
<dbReference type="OrthoDB" id="7168509at2"/>
<dbReference type="eggNOG" id="COG0793">
    <property type="taxonomic scope" value="Bacteria"/>
</dbReference>
<name>I0WL40_9FLAO</name>
<gene>
    <name evidence="2" type="ORF">W5A_00040</name>
</gene>
<dbReference type="RefSeq" id="WP_008236101.1">
    <property type="nucleotide sequence ID" value="NZ_AJJU01000001.1"/>
</dbReference>
<dbReference type="PROSITE" id="PS51257">
    <property type="entry name" value="PROKAR_LIPOPROTEIN"/>
    <property type="match status" value="1"/>
</dbReference>
<dbReference type="Gene3D" id="3.90.226.10">
    <property type="entry name" value="2-enoyl-CoA Hydratase, Chain A, domain 1"/>
    <property type="match status" value="1"/>
</dbReference>
<organism evidence="2 3">
    <name type="scientific">Imtechella halotolerans K1</name>
    <dbReference type="NCBI Taxonomy" id="946077"/>
    <lineage>
        <taxon>Bacteria</taxon>
        <taxon>Pseudomonadati</taxon>
        <taxon>Bacteroidota</taxon>
        <taxon>Flavobacteriia</taxon>
        <taxon>Flavobacteriales</taxon>
        <taxon>Flavobacteriaceae</taxon>
        <taxon>Imtechella</taxon>
    </lineage>
</organism>
<dbReference type="Pfam" id="PF03572">
    <property type="entry name" value="Peptidase_S41"/>
    <property type="match status" value="1"/>
</dbReference>
<dbReference type="Gene3D" id="2.30.42.10">
    <property type="match status" value="1"/>
</dbReference>
<dbReference type="Proteomes" id="UP000005938">
    <property type="component" value="Unassembled WGS sequence"/>
</dbReference>
<dbReference type="CDD" id="cd07561">
    <property type="entry name" value="Peptidase_S41_CPP_like"/>
    <property type="match status" value="1"/>
</dbReference>
<dbReference type="PATRIC" id="fig|946077.3.peg.8"/>
<dbReference type="InterPro" id="IPR005151">
    <property type="entry name" value="Tail-specific_protease"/>
</dbReference>
<dbReference type="InterPro" id="IPR001478">
    <property type="entry name" value="PDZ"/>
</dbReference>